<name>A0A7T4ECX0_9CORY</name>
<evidence type="ECO:0000313" key="2">
    <source>
        <dbReference type="EMBL" id="QQB45377.1"/>
    </source>
</evidence>
<evidence type="ECO:0000313" key="1">
    <source>
        <dbReference type="EMBL" id="QQB45322.1"/>
    </source>
</evidence>
<gene>
    <name evidence="1" type="ORF">I6I10_07180</name>
    <name evidence="2" type="ORF">I6I10_07480</name>
</gene>
<organism evidence="1 3">
    <name type="scientific">Corynebacterium glucuronolyticum</name>
    <dbReference type="NCBI Taxonomy" id="39791"/>
    <lineage>
        <taxon>Bacteria</taxon>
        <taxon>Bacillati</taxon>
        <taxon>Actinomycetota</taxon>
        <taxon>Actinomycetes</taxon>
        <taxon>Mycobacteriales</taxon>
        <taxon>Corynebacteriaceae</taxon>
        <taxon>Corynebacterium</taxon>
    </lineage>
</organism>
<dbReference type="Proteomes" id="UP000596145">
    <property type="component" value="Chromosome"/>
</dbReference>
<accession>A0A7T4ECX0</accession>
<dbReference type="GeneID" id="92760490"/>
<dbReference type="EMBL" id="CP066007">
    <property type="protein sequence ID" value="QQB45322.1"/>
    <property type="molecule type" value="Genomic_DNA"/>
</dbReference>
<evidence type="ECO:0000313" key="3">
    <source>
        <dbReference type="Proteomes" id="UP000596145"/>
    </source>
</evidence>
<protein>
    <submittedName>
        <fullName evidence="1">Uncharacterized protein</fullName>
    </submittedName>
</protein>
<proteinExistence type="predicted"/>
<sequence>MSSINIKDIETTTDIAIDLYNEDIITDWTISNRDTDNEDVRIIREDGETMSIKLHEDAEEGVELDVTWAILDIDEEADAEYIVSEDGADLPEAINQIIAWAQA</sequence>
<reference evidence="1 3" key="1">
    <citation type="submission" date="2020-12" db="EMBL/GenBank/DDBJ databases">
        <title>FDA dAtabase for Regulatory Grade micrObial Sequences (FDA-ARGOS): Supporting development and validation of Infectious Disease Dx tests.</title>
        <authorList>
            <person name="Sproer C."/>
            <person name="Gronow S."/>
            <person name="Severitt S."/>
            <person name="Schroder I."/>
            <person name="Tallon L."/>
            <person name="Sadzewicz L."/>
            <person name="Zhao X."/>
            <person name="Boylan J."/>
            <person name="Ott S."/>
            <person name="Bowen H."/>
            <person name="Vavikolanu K."/>
            <person name="Mehta A."/>
            <person name="Aluvathingal J."/>
            <person name="Nadendla S."/>
            <person name="Lowell S."/>
            <person name="Myers T."/>
            <person name="Yan Y."/>
            <person name="Sichtig H."/>
        </authorList>
    </citation>
    <scope>NUCLEOTIDE SEQUENCE [LARGE SCALE GENOMIC DNA]</scope>
    <source>
        <strain evidence="1 3">FDAARGOS_1053</strain>
    </source>
</reference>
<dbReference type="AlphaFoldDB" id="A0A7T4ECX0"/>
<dbReference type="EMBL" id="CP066007">
    <property type="protein sequence ID" value="QQB45377.1"/>
    <property type="molecule type" value="Genomic_DNA"/>
</dbReference>
<dbReference type="RefSeq" id="WP_084036578.1">
    <property type="nucleotide sequence ID" value="NZ_CP066007.1"/>
</dbReference>